<feature type="non-terminal residue" evidence="1">
    <location>
        <position position="41"/>
    </location>
</feature>
<name>A0A8S3BHK5_9BILA</name>
<evidence type="ECO:0000313" key="2">
    <source>
        <dbReference type="Proteomes" id="UP000676336"/>
    </source>
</evidence>
<dbReference type="InterPro" id="IPR031157">
    <property type="entry name" value="G_TR_CS"/>
</dbReference>
<evidence type="ECO:0000313" key="1">
    <source>
        <dbReference type="EMBL" id="CAF4820744.1"/>
    </source>
</evidence>
<accession>A0A8S3BHK5</accession>
<dbReference type="Gene3D" id="3.40.50.300">
    <property type="entry name" value="P-loop containing nucleotide triphosphate hydrolases"/>
    <property type="match status" value="1"/>
</dbReference>
<dbReference type="Proteomes" id="UP000676336">
    <property type="component" value="Unassembled WGS sequence"/>
</dbReference>
<protein>
    <submittedName>
        <fullName evidence="1">Uncharacterized protein</fullName>
    </submittedName>
</protein>
<dbReference type="AlphaFoldDB" id="A0A8S3BHK5"/>
<reference evidence="1" key="1">
    <citation type="submission" date="2021-02" db="EMBL/GenBank/DDBJ databases">
        <authorList>
            <person name="Nowell W R."/>
        </authorList>
    </citation>
    <scope>NUCLEOTIDE SEQUENCE</scope>
</reference>
<gene>
    <name evidence="1" type="ORF">SMN809_LOCUS48032</name>
</gene>
<dbReference type="EMBL" id="CAJOBI010153412">
    <property type="protein sequence ID" value="CAF4820744.1"/>
    <property type="molecule type" value="Genomic_DNA"/>
</dbReference>
<organism evidence="1 2">
    <name type="scientific">Rotaria magnacalcarata</name>
    <dbReference type="NCBI Taxonomy" id="392030"/>
    <lineage>
        <taxon>Eukaryota</taxon>
        <taxon>Metazoa</taxon>
        <taxon>Spiralia</taxon>
        <taxon>Gnathifera</taxon>
        <taxon>Rotifera</taxon>
        <taxon>Eurotatoria</taxon>
        <taxon>Bdelloidea</taxon>
        <taxon>Philodinida</taxon>
        <taxon>Philodinidae</taxon>
        <taxon>Rotaria</taxon>
    </lineage>
</organism>
<dbReference type="InterPro" id="IPR027417">
    <property type="entry name" value="P-loop_NTPase"/>
</dbReference>
<comment type="caution">
    <text evidence="1">The sequence shown here is derived from an EMBL/GenBank/DDBJ whole genome shotgun (WGS) entry which is preliminary data.</text>
</comment>
<proteinExistence type="predicted"/>
<dbReference type="PROSITE" id="PS00301">
    <property type="entry name" value="G_TR_1"/>
    <property type="match status" value="1"/>
</dbReference>
<sequence length="41" mass="4703">MQIVLSEKKLAKVKKYEDIDNAPEEKKRGITINAAHIEYST</sequence>